<dbReference type="RefSeq" id="WP_108388608.1">
    <property type="nucleotide sequence ID" value="NZ_QBUD01000017.1"/>
</dbReference>
<dbReference type="PRINTS" id="PR00604">
    <property type="entry name" value="CYTCHRMECIAB"/>
</dbReference>
<name>A0A2T6K7H1_9RHOB</name>
<organism evidence="8 9">
    <name type="scientific">Yoonia sediminilitoris</name>
    <dbReference type="NCBI Taxonomy" id="1286148"/>
    <lineage>
        <taxon>Bacteria</taxon>
        <taxon>Pseudomonadati</taxon>
        <taxon>Pseudomonadota</taxon>
        <taxon>Alphaproteobacteria</taxon>
        <taxon>Rhodobacterales</taxon>
        <taxon>Paracoccaceae</taxon>
        <taxon>Yoonia</taxon>
    </lineage>
</organism>
<comment type="caution">
    <text evidence="8">The sequence shown here is derived from an EMBL/GenBank/DDBJ whole genome shotgun (WGS) entry which is preliminary data.</text>
</comment>
<accession>A0A2T6K7H1</accession>
<dbReference type="PROSITE" id="PS51007">
    <property type="entry name" value="CYTC"/>
    <property type="match status" value="1"/>
</dbReference>
<evidence type="ECO:0000259" key="7">
    <source>
        <dbReference type="PROSITE" id="PS51007"/>
    </source>
</evidence>
<dbReference type="GO" id="GO:0020037">
    <property type="term" value="F:heme binding"/>
    <property type="evidence" value="ECO:0007669"/>
    <property type="project" value="InterPro"/>
</dbReference>
<evidence type="ECO:0000256" key="1">
    <source>
        <dbReference type="ARBA" id="ARBA00022448"/>
    </source>
</evidence>
<keyword evidence="2 6" id="KW-0349">Heme</keyword>
<dbReference type="Pfam" id="PF00034">
    <property type="entry name" value="Cytochrom_C"/>
    <property type="match status" value="1"/>
</dbReference>
<protein>
    <submittedName>
        <fullName evidence="8">Cytochrome c</fullName>
    </submittedName>
</protein>
<dbReference type="PANTHER" id="PTHR11961">
    <property type="entry name" value="CYTOCHROME C"/>
    <property type="match status" value="1"/>
</dbReference>
<keyword evidence="3 6" id="KW-0479">Metal-binding</keyword>
<dbReference type="SUPFAM" id="SSF46626">
    <property type="entry name" value="Cytochrome c"/>
    <property type="match status" value="1"/>
</dbReference>
<keyword evidence="9" id="KW-1185">Reference proteome</keyword>
<dbReference type="Proteomes" id="UP000244523">
    <property type="component" value="Unassembled WGS sequence"/>
</dbReference>
<evidence type="ECO:0000313" key="8">
    <source>
        <dbReference type="EMBL" id="PUB10668.1"/>
    </source>
</evidence>
<reference evidence="8 9" key="1">
    <citation type="submission" date="2018-04" db="EMBL/GenBank/DDBJ databases">
        <title>Genomic Encyclopedia of Archaeal and Bacterial Type Strains, Phase II (KMG-II): from individual species to whole genera.</title>
        <authorList>
            <person name="Goeker M."/>
        </authorList>
    </citation>
    <scope>NUCLEOTIDE SEQUENCE [LARGE SCALE GENOMIC DNA]</scope>
    <source>
        <strain evidence="8 9">DSM 29955</strain>
    </source>
</reference>
<evidence type="ECO:0000256" key="3">
    <source>
        <dbReference type="ARBA" id="ARBA00022723"/>
    </source>
</evidence>
<keyword evidence="1" id="KW-0813">Transport</keyword>
<proteinExistence type="predicted"/>
<dbReference type="OrthoDB" id="9779283at2"/>
<gene>
    <name evidence="8" type="ORF">C8N45_11712</name>
</gene>
<sequence length="173" mass="18684">MFDTMTMTKTVGALCGSLLVFLLGGWMAELIYHSAESHDGEHAQAYVIEVAGSEADEEEVVEEVDFAVVMASASVEDGETLWRNCRSCHALEAGKHGTGPALYGVVNRPVAQYDDFNYSGALAAVAEVWTPENLNGFLEDPKGWAPGTAMGYNGMRKIEDRANLIAYLETVGD</sequence>
<dbReference type="GO" id="GO:0009055">
    <property type="term" value="F:electron transfer activity"/>
    <property type="evidence" value="ECO:0007669"/>
    <property type="project" value="InterPro"/>
</dbReference>
<evidence type="ECO:0000256" key="5">
    <source>
        <dbReference type="ARBA" id="ARBA00023004"/>
    </source>
</evidence>
<evidence type="ECO:0000256" key="4">
    <source>
        <dbReference type="ARBA" id="ARBA00022982"/>
    </source>
</evidence>
<dbReference type="Gene3D" id="1.10.760.10">
    <property type="entry name" value="Cytochrome c-like domain"/>
    <property type="match status" value="1"/>
</dbReference>
<evidence type="ECO:0000256" key="2">
    <source>
        <dbReference type="ARBA" id="ARBA00022617"/>
    </source>
</evidence>
<dbReference type="AlphaFoldDB" id="A0A2T6K7H1"/>
<dbReference type="InterPro" id="IPR002327">
    <property type="entry name" value="Cyt_c_1A/1B"/>
</dbReference>
<dbReference type="EMBL" id="QBUD01000017">
    <property type="protein sequence ID" value="PUB10668.1"/>
    <property type="molecule type" value="Genomic_DNA"/>
</dbReference>
<keyword evidence="4" id="KW-0249">Electron transport</keyword>
<evidence type="ECO:0000256" key="6">
    <source>
        <dbReference type="PROSITE-ProRule" id="PRU00433"/>
    </source>
</evidence>
<evidence type="ECO:0000313" key="9">
    <source>
        <dbReference type="Proteomes" id="UP000244523"/>
    </source>
</evidence>
<feature type="domain" description="Cytochrome c" evidence="7">
    <location>
        <begin position="73"/>
        <end position="172"/>
    </location>
</feature>
<dbReference type="InterPro" id="IPR036909">
    <property type="entry name" value="Cyt_c-like_dom_sf"/>
</dbReference>
<dbReference type="GO" id="GO:0046872">
    <property type="term" value="F:metal ion binding"/>
    <property type="evidence" value="ECO:0007669"/>
    <property type="project" value="UniProtKB-KW"/>
</dbReference>
<keyword evidence="5 6" id="KW-0408">Iron</keyword>
<dbReference type="InterPro" id="IPR009056">
    <property type="entry name" value="Cyt_c-like_dom"/>
</dbReference>